<protein>
    <submittedName>
        <fullName evidence="1">Uncharacterized protein</fullName>
    </submittedName>
</protein>
<dbReference type="EMBL" id="ABLC01000467">
    <property type="protein sequence ID" value="EDS99709.1"/>
    <property type="molecule type" value="Genomic_DNA"/>
</dbReference>
<name>B1FRW5_9BURK</name>
<organism evidence="1 2">
    <name type="scientific">Burkholderia ambifaria IOP40-10</name>
    <dbReference type="NCBI Taxonomy" id="396596"/>
    <lineage>
        <taxon>Bacteria</taxon>
        <taxon>Pseudomonadati</taxon>
        <taxon>Pseudomonadota</taxon>
        <taxon>Betaproteobacteria</taxon>
        <taxon>Burkholderiales</taxon>
        <taxon>Burkholderiaceae</taxon>
        <taxon>Burkholderia</taxon>
        <taxon>Burkholderia cepacia complex</taxon>
    </lineage>
</organism>
<dbReference type="Proteomes" id="UP000005463">
    <property type="component" value="Unassembled WGS sequence"/>
</dbReference>
<gene>
    <name evidence="1" type="ORF">BamIOP4010DRAFT_6778</name>
</gene>
<sequence length="32" mass="3118">MKTANFSNTDSPLTATVAAIAASTASGASFIT</sequence>
<evidence type="ECO:0000313" key="1">
    <source>
        <dbReference type="EMBL" id="EDS99709.1"/>
    </source>
</evidence>
<accession>B1FRW5</accession>
<proteinExistence type="predicted"/>
<dbReference type="AlphaFoldDB" id="B1FRW5"/>
<reference evidence="1 2" key="1">
    <citation type="submission" date="2008-03" db="EMBL/GenBank/DDBJ databases">
        <title>Sequencing of the draft genome and assembly of Burkholderia ambifaria IOP40-10.</title>
        <authorList>
            <consortium name="US DOE Joint Genome Institute (JGI-PGF)"/>
            <person name="Copeland A."/>
            <person name="Lucas S."/>
            <person name="Lapidus A."/>
            <person name="Glavina del Rio T."/>
            <person name="Dalin E."/>
            <person name="Tice H."/>
            <person name="Bruce D."/>
            <person name="Goodwin L."/>
            <person name="Pitluck S."/>
            <person name="Larimer F."/>
            <person name="Land M.L."/>
            <person name="Hauser L."/>
            <person name="Tiedje J."/>
            <person name="Richardson P."/>
        </authorList>
    </citation>
    <scope>NUCLEOTIDE SEQUENCE [LARGE SCALE GENOMIC DNA]</scope>
    <source>
        <strain evidence="1 2">IOP40-10</strain>
    </source>
</reference>
<evidence type="ECO:0000313" key="2">
    <source>
        <dbReference type="Proteomes" id="UP000005463"/>
    </source>
</evidence>
<comment type="caution">
    <text evidence="1">The sequence shown here is derived from an EMBL/GenBank/DDBJ whole genome shotgun (WGS) entry which is preliminary data.</text>
</comment>